<protein>
    <submittedName>
        <fullName evidence="1">Uncharacterized protein</fullName>
    </submittedName>
</protein>
<name>A0A814PT00_ADIRI</name>
<dbReference type="EMBL" id="CAJNOJ010000334">
    <property type="protein sequence ID" value="CAF1404621.1"/>
    <property type="molecule type" value="Genomic_DNA"/>
</dbReference>
<dbReference type="Proteomes" id="UP000663828">
    <property type="component" value="Unassembled WGS sequence"/>
</dbReference>
<sequence length="161" mass="19118">MELWIGCMATKTIYFKRNITICQVERQTRVNLINYAVHDCTAVTEIYRATCPERKTKPAIANKQQHISIELRKTTQLNHCYQSDLSDVSDDEIELYLSQTKVKYQQTQTSRPQELAMELASESDFELETDPEQQRKRTCPSFVHRIIRPVYYRYDYRKIRA</sequence>
<gene>
    <name evidence="2" type="ORF">EDS130_LOCUS36261</name>
    <name evidence="1" type="ORF">XAT740_LOCUS18815</name>
</gene>
<comment type="caution">
    <text evidence="1">The sequence shown here is derived from an EMBL/GenBank/DDBJ whole genome shotgun (WGS) entry which is preliminary data.</text>
</comment>
<dbReference type="AlphaFoldDB" id="A0A814PT00"/>
<keyword evidence="3" id="KW-1185">Reference proteome</keyword>
<dbReference type="EMBL" id="CAJNOR010001266">
    <property type="protein sequence ID" value="CAF1110112.1"/>
    <property type="molecule type" value="Genomic_DNA"/>
</dbReference>
<dbReference type="Proteomes" id="UP000663852">
    <property type="component" value="Unassembled WGS sequence"/>
</dbReference>
<reference evidence="1" key="1">
    <citation type="submission" date="2021-02" db="EMBL/GenBank/DDBJ databases">
        <authorList>
            <person name="Nowell W R."/>
        </authorList>
    </citation>
    <scope>NUCLEOTIDE SEQUENCE</scope>
</reference>
<proteinExistence type="predicted"/>
<evidence type="ECO:0000313" key="3">
    <source>
        <dbReference type="Proteomes" id="UP000663828"/>
    </source>
</evidence>
<evidence type="ECO:0000313" key="1">
    <source>
        <dbReference type="EMBL" id="CAF1110112.1"/>
    </source>
</evidence>
<organism evidence="1 3">
    <name type="scientific">Adineta ricciae</name>
    <name type="common">Rotifer</name>
    <dbReference type="NCBI Taxonomy" id="249248"/>
    <lineage>
        <taxon>Eukaryota</taxon>
        <taxon>Metazoa</taxon>
        <taxon>Spiralia</taxon>
        <taxon>Gnathifera</taxon>
        <taxon>Rotifera</taxon>
        <taxon>Eurotatoria</taxon>
        <taxon>Bdelloidea</taxon>
        <taxon>Adinetida</taxon>
        <taxon>Adinetidae</taxon>
        <taxon>Adineta</taxon>
    </lineage>
</organism>
<accession>A0A814PT00</accession>
<evidence type="ECO:0000313" key="2">
    <source>
        <dbReference type="EMBL" id="CAF1404621.1"/>
    </source>
</evidence>